<dbReference type="Proteomes" id="UP001642409">
    <property type="component" value="Unassembled WGS sequence"/>
</dbReference>
<protein>
    <submittedName>
        <fullName evidence="2">Hypothetical_protein</fullName>
    </submittedName>
</protein>
<keyword evidence="3" id="KW-1185">Reference proteome</keyword>
<reference evidence="2 3" key="2">
    <citation type="submission" date="2024-07" db="EMBL/GenBank/DDBJ databases">
        <authorList>
            <person name="Akdeniz Z."/>
        </authorList>
    </citation>
    <scope>NUCLEOTIDE SEQUENCE [LARGE SCALE GENOMIC DNA]</scope>
</reference>
<evidence type="ECO:0000313" key="2">
    <source>
        <dbReference type="EMBL" id="CAL6005022.1"/>
    </source>
</evidence>
<name>A0AA86QDV0_9EUKA</name>
<evidence type="ECO:0000313" key="1">
    <source>
        <dbReference type="EMBL" id="CAI9957464.1"/>
    </source>
</evidence>
<evidence type="ECO:0000313" key="3">
    <source>
        <dbReference type="Proteomes" id="UP001642409"/>
    </source>
</evidence>
<dbReference type="EMBL" id="CAXDID020000050">
    <property type="protein sequence ID" value="CAL6005022.1"/>
    <property type="molecule type" value="Genomic_DNA"/>
</dbReference>
<accession>A0AA86QDV0</accession>
<dbReference type="AlphaFoldDB" id="A0AA86QDV0"/>
<sequence>MLAYTQSISFLIHDPVNLSVSHAITTQPCLQGSYRFQLPYKSLKNGVKNYIICHLLIREFCMKELPYKQVDLLQIAPPLQARQCSLFQLSIISTNYNIQTNIQTITTSILNAIMNINVFTKKLLSTTINKVHNLLNENQQTQITTVCWTRLIQHWMKSKQTKEQCNNNIFLDDLT</sequence>
<comment type="caution">
    <text evidence="1">The sequence shown here is derived from an EMBL/GenBank/DDBJ whole genome shotgun (WGS) entry which is preliminary data.</text>
</comment>
<organism evidence="1">
    <name type="scientific">Hexamita inflata</name>
    <dbReference type="NCBI Taxonomy" id="28002"/>
    <lineage>
        <taxon>Eukaryota</taxon>
        <taxon>Metamonada</taxon>
        <taxon>Diplomonadida</taxon>
        <taxon>Hexamitidae</taxon>
        <taxon>Hexamitinae</taxon>
        <taxon>Hexamita</taxon>
    </lineage>
</organism>
<gene>
    <name evidence="2" type="ORF">HINF_LOCUS19166</name>
    <name evidence="1" type="ORF">HINF_LOCUS45109</name>
</gene>
<proteinExistence type="predicted"/>
<dbReference type="EMBL" id="CATOUU010000889">
    <property type="protein sequence ID" value="CAI9957464.1"/>
    <property type="molecule type" value="Genomic_DNA"/>
</dbReference>
<reference evidence="1" key="1">
    <citation type="submission" date="2023-06" db="EMBL/GenBank/DDBJ databases">
        <authorList>
            <person name="Kurt Z."/>
        </authorList>
    </citation>
    <scope>NUCLEOTIDE SEQUENCE</scope>
</reference>